<dbReference type="GO" id="GO:0030638">
    <property type="term" value="P:polyketide metabolic process"/>
    <property type="evidence" value="ECO:0007669"/>
    <property type="project" value="InterPro"/>
</dbReference>
<dbReference type="Pfam" id="PF07366">
    <property type="entry name" value="SnoaL"/>
    <property type="match status" value="1"/>
</dbReference>
<dbReference type="PANTHER" id="PTHR38436:SF1">
    <property type="entry name" value="ESTER CYCLASE"/>
    <property type="match status" value="1"/>
</dbReference>
<name>A0A1M4EFB3_9ACTN</name>
<reference evidence="1" key="1">
    <citation type="submission" date="2016-04" db="EMBL/GenBank/DDBJ databases">
        <authorList>
            <person name="Evans L.H."/>
            <person name="Alamgir A."/>
            <person name="Owens N."/>
            <person name="Weber N.D."/>
            <person name="Virtaneva K."/>
            <person name="Barbian K."/>
            <person name="Babar A."/>
            <person name="Rosenke K."/>
        </authorList>
    </citation>
    <scope>NUCLEOTIDE SEQUENCE</scope>
    <source>
        <strain evidence="1">Nono1</strain>
    </source>
</reference>
<gene>
    <name evidence="1" type="ORF">BN4615_P7016</name>
</gene>
<accession>A0A1M4EFB3</accession>
<dbReference type="RefSeq" id="WP_225266264.1">
    <property type="nucleotide sequence ID" value="NZ_CP084058.1"/>
</dbReference>
<evidence type="ECO:0000313" key="1">
    <source>
        <dbReference type="EMBL" id="SBO97500.1"/>
    </source>
</evidence>
<dbReference type="AlphaFoldDB" id="A0A1M4EFB3"/>
<sequence>MSERNKAAARTVFSVWNTGDLGRLDEIIAPDAVHHDPYDPHGGEGLAGLKKAIESSRRLYPDLDIRVEDQIAEGDRVATRWVAAMTRDGTLRSVAGITIDRFEAGKIVEAWRSMDMLGLVRAEGADRRRTDA</sequence>
<organism evidence="1">
    <name type="scientific">Nonomuraea gerenzanensis</name>
    <dbReference type="NCBI Taxonomy" id="93944"/>
    <lineage>
        <taxon>Bacteria</taxon>
        <taxon>Bacillati</taxon>
        <taxon>Actinomycetota</taxon>
        <taxon>Actinomycetes</taxon>
        <taxon>Streptosporangiales</taxon>
        <taxon>Streptosporangiaceae</taxon>
        <taxon>Nonomuraea</taxon>
    </lineage>
</organism>
<dbReference type="EMBL" id="LT559118">
    <property type="protein sequence ID" value="SBO97500.1"/>
    <property type="molecule type" value="Genomic_DNA"/>
</dbReference>
<dbReference type="Gene3D" id="3.10.450.50">
    <property type="match status" value="1"/>
</dbReference>
<dbReference type="InterPro" id="IPR032710">
    <property type="entry name" value="NTF2-like_dom_sf"/>
</dbReference>
<proteinExistence type="predicted"/>
<protein>
    <submittedName>
        <fullName evidence="1">Gll3226 protein</fullName>
    </submittedName>
</protein>
<dbReference type="PANTHER" id="PTHR38436">
    <property type="entry name" value="POLYKETIDE CYCLASE SNOAL-LIKE DOMAIN"/>
    <property type="match status" value="1"/>
</dbReference>
<dbReference type="InterPro" id="IPR009959">
    <property type="entry name" value="Cyclase_SnoaL-like"/>
</dbReference>
<dbReference type="SUPFAM" id="SSF54427">
    <property type="entry name" value="NTF2-like"/>
    <property type="match status" value="1"/>
</dbReference>